<evidence type="ECO:0000313" key="3">
    <source>
        <dbReference type="Proteomes" id="UP000770661"/>
    </source>
</evidence>
<organism evidence="2 3">
    <name type="scientific">Chionoecetes opilio</name>
    <name type="common">Atlantic snow crab</name>
    <name type="synonym">Cancer opilio</name>
    <dbReference type="NCBI Taxonomy" id="41210"/>
    <lineage>
        <taxon>Eukaryota</taxon>
        <taxon>Metazoa</taxon>
        <taxon>Ecdysozoa</taxon>
        <taxon>Arthropoda</taxon>
        <taxon>Crustacea</taxon>
        <taxon>Multicrustacea</taxon>
        <taxon>Malacostraca</taxon>
        <taxon>Eumalacostraca</taxon>
        <taxon>Eucarida</taxon>
        <taxon>Decapoda</taxon>
        <taxon>Pleocyemata</taxon>
        <taxon>Brachyura</taxon>
        <taxon>Eubrachyura</taxon>
        <taxon>Majoidea</taxon>
        <taxon>Majidae</taxon>
        <taxon>Chionoecetes</taxon>
    </lineage>
</organism>
<sequence length="131" mass="14309">MTRNPYNLVSPCHTHVGSWSRDAARGRFSVQETLVEGEPLTHPNPSPHSRLTPQPPHLNPTRLSHPTVPTPYIAPHHMHSSSSTSSSSSHVTSPSSSSSSYRGSGLYSPSSSALDSARYNSPRGRKTTYRY</sequence>
<reference evidence="2" key="1">
    <citation type="submission" date="2020-07" db="EMBL/GenBank/DDBJ databases">
        <title>The High-quality genome of the commercially important snow crab, Chionoecetes opilio.</title>
        <authorList>
            <person name="Jeong J.-H."/>
            <person name="Ryu S."/>
        </authorList>
    </citation>
    <scope>NUCLEOTIDE SEQUENCE</scope>
    <source>
        <strain evidence="2">MADBK_172401_WGS</strain>
        <tissue evidence="2">Digestive gland</tissue>
    </source>
</reference>
<feature type="compositionally biased region" description="Low complexity" evidence="1">
    <location>
        <begin position="80"/>
        <end position="118"/>
    </location>
</feature>
<gene>
    <name evidence="2" type="ORF">GWK47_022316</name>
</gene>
<evidence type="ECO:0000313" key="2">
    <source>
        <dbReference type="EMBL" id="KAG0710669.1"/>
    </source>
</evidence>
<feature type="region of interest" description="Disordered" evidence="1">
    <location>
        <begin position="30"/>
        <end position="131"/>
    </location>
</feature>
<dbReference type="Proteomes" id="UP000770661">
    <property type="component" value="Unassembled WGS sequence"/>
</dbReference>
<comment type="caution">
    <text evidence="2">The sequence shown here is derived from an EMBL/GenBank/DDBJ whole genome shotgun (WGS) entry which is preliminary data.</text>
</comment>
<dbReference type="EMBL" id="JACEEZ010023967">
    <property type="protein sequence ID" value="KAG0710669.1"/>
    <property type="molecule type" value="Genomic_DNA"/>
</dbReference>
<protein>
    <submittedName>
        <fullName evidence="2">Uncharacterized protein</fullName>
    </submittedName>
</protein>
<name>A0A8J4XSC4_CHIOP</name>
<keyword evidence="3" id="KW-1185">Reference proteome</keyword>
<accession>A0A8J4XSC4</accession>
<evidence type="ECO:0000256" key="1">
    <source>
        <dbReference type="SAM" id="MobiDB-lite"/>
    </source>
</evidence>
<dbReference type="AlphaFoldDB" id="A0A8J4XSC4"/>
<proteinExistence type="predicted"/>